<proteinExistence type="inferred from homology"/>
<dbReference type="GO" id="GO:0015293">
    <property type="term" value="F:symporter activity"/>
    <property type="evidence" value="ECO:0007669"/>
    <property type="project" value="InterPro"/>
</dbReference>
<feature type="transmembrane region" description="Helical" evidence="2">
    <location>
        <begin position="467"/>
        <end position="486"/>
    </location>
</feature>
<dbReference type="Gene3D" id="1.20.1250.20">
    <property type="entry name" value="MFS general substrate transporter like domains"/>
    <property type="match status" value="2"/>
</dbReference>
<feature type="transmembrane region" description="Helical" evidence="2">
    <location>
        <begin position="188"/>
        <end position="210"/>
    </location>
</feature>
<keyword evidence="2" id="KW-0812">Transmembrane</keyword>
<feature type="transmembrane region" description="Helical" evidence="2">
    <location>
        <begin position="231"/>
        <end position="254"/>
    </location>
</feature>
<evidence type="ECO:0000313" key="3">
    <source>
        <dbReference type="EMBL" id="VYU04377.1"/>
    </source>
</evidence>
<reference evidence="3" key="1">
    <citation type="submission" date="2019-11" db="EMBL/GenBank/DDBJ databases">
        <authorList>
            <person name="Feng L."/>
        </authorList>
    </citation>
    <scope>NUCLEOTIDE SEQUENCE</scope>
    <source>
        <strain evidence="3">PclaraLFYP37</strain>
    </source>
</reference>
<feature type="transmembrane region" description="Helical" evidence="2">
    <location>
        <begin position="149"/>
        <end position="168"/>
    </location>
</feature>
<feature type="transmembrane region" description="Helical" evidence="2">
    <location>
        <begin position="84"/>
        <end position="103"/>
    </location>
</feature>
<evidence type="ECO:0000256" key="2">
    <source>
        <dbReference type="SAM" id="Phobius"/>
    </source>
</evidence>
<dbReference type="CDD" id="cd17332">
    <property type="entry name" value="MFS_MelB_like"/>
    <property type="match status" value="1"/>
</dbReference>
<dbReference type="NCBIfam" id="TIGR00792">
    <property type="entry name" value="gph"/>
    <property type="match status" value="1"/>
</dbReference>
<keyword evidence="2" id="KW-0472">Membrane</keyword>
<accession>A0A6N3BS34</accession>
<dbReference type="AlphaFoldDB" id="A0A6N3BS34"/>
<evidence type="ECO:0000256" key="1">
    <source>
        <dbReference type="ARBA" id="ARBA00009617"/>
    </source>
</evidence>
<sequence>MDKILGKVPIGEKIGYSLGDAAANLVFQMMMIYQLKFYTDVFGLEGAIAGTVLLIARIVDAFVDPAAGILSDKTQTKWGKFRPWVIWTALPFMVFYVLAFYNPGIENKALVAVYAGISYVLLMSLYSFNNTPYSSLGGVMTGDMKERTSITSIRFVAATVAQFVVQGLTLPLVHKFGRGSGADDAQGWLSTITIFAVVGFVFLVVAGFSAKERIAPPVSQKMDVKNDIKGLFADVSWRSMFILTLFVFITLAMWGSAMCYYFQHYVDPQALGAFLDRLGLVKEEGAALGTGMQILDSFSLLATRGADGVISPAESYSIGLSVFNMAGALVQLIGVITLSEFLANRYGKKLTFMVCLGLTALFTAAFMLPSKDDVGLIFTLGILKSLAYAPTVPLLWAMIADVADHMEYVNHRRATGLCFSGVVFALKAGLGIGGAIAGGILSVFGYVNDVTIAQSSASLFGIRMASSIVPGICFGIGVVALFFYPISKALNEKMQMELARRREDENGNN</sequence>
<feature type="transmembrane region" description="Helical" evidence="2">
    <location>
        <begin position="350"/>
        <end position="368"/>
    </location>
</feature>
<dbReference type="PANTHER" id="PTHR11328:SF24">
    <property type="entry name" value="MAJOR FACILITATOR SUPERFAMILY (MFS) PROFILE DOMAIN-CONTAINING PROTEIN"/>
    <property type="match status" value="1"/>
</dbReference>
<protein>
    <submittedName>
        <fullName evidence="3">Inner membrane symporter YicJ</fullName>
    </submittedName>
</protein>
<feature type="transmembrane region" description="Helical" evidence="2">
    <location>
        <begin position="316"/>
        <end position="338"/>
    </location>
</feature>
<dbReference type="PANTHER" id="PTHR11328">
    <property type="entry name" value="MAJOR FACILITATOR SUPERFAMILY DOMAIN-CONTAINING PROTEIN"/>
    <property type="match status" value="1"/>
</dbReference>
<feature type="transmembrane region" description="Helical" evidence="2">
    <location>
        <begin position="109"/>
        <end position="128"/>
    </location>
</feature>
<dbReference type="EMBL" id="CACRUT010000013">
    <property type="protein sequence ID" value="VYU04377.1"/>
    <property type="molecule type" value="Genomic_DNA"/>
</dbReference>
<dbReference type="InterPro" id="IPR001927">
    <property type="entry name" value="Na/Gal_symport"/>
</dbReference>
<keyword evidence="2" id="KW-1133">Transmembrane helix</keyword>
<dbReference type="GO" id="GO:0008643">
    <property type="term" value="P:carbohydrate transport"/>
    <property type="evidence" value="ECO:0007669"/>
    <property type="project" value="InterPro"/>
</dbReference>
<gene>
    <name evidence="3" type="primary">yicJ</name>
    <name evidence="3" type="ORF">PCLFYP37_01764</name>
</gene>
<comment type="similarity">
    <text evidence="1">Belongs to the sodium:galactoside symporter (TC 2.A.2) family.</text>
</comment>
<dbReference type="GO" id="GO:0006814">
    <property type="term" value="P:sodium ion transport"/>
    <property type="evidence" value="ECO:0007669"/>
    <property type="project" value="InterPro"/>
</dbReference>
<dbReference type="Pfam" id="PF13347">
    <property type="entry name" value="MFS_2"/>
    <property type="match status" value="2"/>
</dbReference>
<dbReference type="InterPro" id="IPR039672">
    <property type="entry name" value="MFS_2"/>
</dbReference>
<feature type="transmembrane region" description="Helical" evidence="2">
    <location>
        <begin position="374"/>
        <end position="396"/>
    </location>
</feature>
<name>A0A6N3BS34_9BACT</name>
<feature type="transmembrane region" description="Helical" evidence="2">
    <location>
        <begin position="417"/>
        <end position="447"/>
    </location>
</feature>
<dbReference type="SUPFAM" id="SSF103473">
    <property type="entry name" value="MFS general substrate transporter"/>
    <property type="match status" value="1"/>
</dbReference>
<feature type="transmembrane region" description="Helical" evidence="2">
    <location>
        <begin position="41"/>
        <end position="63"/>
    </location>
</feature>
<dbReference type="RefSeq" id="WP_412441680.1">
    <property type="nucleotide sequence ID" value="NZ_CACRUT010000013.1"/>
</dbReference>
<dbReference type="GO" id="GO:0005886">
    <property type="term" value="C:plasma membrane"/>
    <property type="evidence" value="ECO:0007669"/>
    <property type="project" value="TreeGrafter"/>
</dbReference>
<organism evidence="3">
    <name type="scientific">Paraprevotella clara</name>
    <dbReference type="NCBI Taxonomy" id="454154"/>
    <lineage>
        <taxon>Bacteria</taxon>
        <taxon>Pseudomonadati</taxon>
        <taxon>Bacteroidota</taxon>
        <taxon>Bacteroidia</taxon>
        <taxon>Bacteroidales</taxon>
        <taxon>Prevotellaceae</taxon>
        <taxon>Paraprevotella</taxon>
    </lineage>
</organism>
<dbReference type="InterPro" id="IPR036259">
    <property type="entry name" value="MFS_trans_sf"/>
</dbReference>